<feature type="binding site" evidence="12">
    <location>
        <position position="42"/>
    </location>
    <ligand>
        <name>S-adenosyl-L-methionine</name>
        <dbReference type="ChEBI" id="CHEBI:59789"/>
    </ligand>
</feature>
<dbReference type="InterPro" id="IPR013483">
    <property type="entry name" value="MoaA"/>
</dbReference>
<keyword evidence="2 12" id="KW-0004">4Fe-4S</keyword>
<evidence type="ECO:0000256" key="12">
    <source>
        <dbReference type="HAMAP-Rule" id="MF_01225"/>
    </source>
</evidence>
<comment type="pathway">
    <text evidence="12">Cofactor biosynthesis; molybdopterin biosynthesis.</text>
</comment>
<feature type="binding site" evidence="12">
    <location>
        <position position="268"/>
    </location>
    <ligand>
        <name>[4Fe-4S] cluster</name>
        <dbReference type="ChEBI" id="CHEBI:49883"/>
        <label>2</label>
        <note>4Fe-4S-substrate</note>
    </ligand>
</feature>
<comment type="similarity">
    <text evidence="12">Belongs to the radical SAM superfamily. MoaA family.</text>
</comment>
<feature type="binding site" evidence="12">
    <location>
        <position position="29"/>
    </location>
    <ligand>
        <name>GTP</name>
        <dbReference type="ChEBI" id="CHEBI:37565"/>
    </ligand>
</feature>
<feature type="domain" description="Radical SAM core" evidence="13">
    <location>
        <begin position="20"/>
        <end position="241"/>
    </location>
</feature>
<dbReference type="InterPro" id="IPR013785">
    <property type="entry name" value="Aldolase_TIM"/>
</dbReference>
<keyword evidence="4 12" id="KW-0479">Metal-binding</keyword>
<feature type="binding site" evidence="12">
    <location>
        <position position="83"/>
    </location>
    <ligand>
        <name>S-adenosyl-L-methionine</name>
        <dbReference type="ChEBI" id="CHEBI:59789"/>
    </ligand>
</feature>
<evidence type="ECO:0000259" key="13">
    <source>
        <dbReference type="PROSITE" id="PS51918"/>
    </source>
</evidence>
<dbReference type="InterPro" id="IPR010505">
    <property type="entry name" value="MoaA_twitch"/>
</dbReference>
<feature type="binding site" evidence="12">
    <location>
        <position position="282"/>
    </location>
    <ligand>
        <name>[4Fe-4S] cluster</name>
        <dbReference type="ChEBI" id="CHEBI:49883"/>
        <label>2</label>
        <note>4Fe-4S-substrate</note>
    </ligand>
</feature>
<evidence type="ECO:0000256" key="4">
    <source>
        <dbReference type="ARBA" id="ARBA00022723"/>
    </source>
</evidence>
<comment type="function">
    <text evidence="12">Catalyzes the cyclization of GTP to (8S)-3',8-cyclo-7,8-dihydroguanosine 5'-triphosphate.</text>
</comment>
<feature type="binding site" evidence="12">
    <location>
        <begin position="270"/>
        <end position="272"/>
    </location>
    <ligand>
        <name>GTP</name>
        <dbReference type="ChEBI" id="CHEBI:37565"/>
    </ligand>
</feature>
<dbReference type="PANTHER" id="PTHR22960">
    <property type="entry name" value="MOLYBDOPTERIN COFACTOR SYNTHESIS PROTEIN A"/>
    <property type="match status" value="1"/>
</dbReference>
<dbReference type="Pfam" id="PF04055">
    <property type="entry name" value="Radical_SAM"/>
    <property type="match status" value="1"/>
</dbReference>
<dbReference type="InterPro" id="IPR000385">
    <property type="entry name" value="MoaA_NifB_PqqE_Fe-S-bd_CS"/>
</dbReference>
<dbReference type="InterPro" id="IPR007197">
    <property type="entry name" value="rSAM"/>
</dbReference>
<keyword evidence="5 12" id="KW-0547">Nucleotide-binding</keyword>
<feature type="binding site" evidence="12">
    <location>
        <position position="109"/>
    </location>
    <ligand>
        <name>GTP</name>
        <dbReference type="ChEBI" id="CHEBI:37565"/>
    </ligand>
</feature>
<evidence type="ECO:0000313" key="14">
    <source>
        <dbReference type="EMBL" id="MBW9051141.1"/>
    </source>
</evidence>
<evidence type="ECO:0000256" key="9">
    <source>
        <dbReference type="ARBA" id="ARBA00023150"/>
    </source>
</evidence>
<dbReference type="SMART" id="SM00729">
    <property type="entry name" value="Elp3"/>
    <property type="match status" value="1"/>
</dbReference>
<protein>
    <recommendedName>
        <fullName evidence="1 12">GTP 3',8-cyclase</fullName>
        <ecNumber evidence="1 12">4.1.99.22</ecNumber>
    </recommendedName>
    <alternativeName>
        <fullName evidence="12">Molybdenum cofactor biosynthesis protein A</fullName>
    </alternativeName>
</protein>
<feature type="binding site" evidence="12">
    <location>
        <position position="36"/>
    </location>
    <ligand>
        <name>[4Fe-4S] cluster</name>
        <dbReference type="ChEBI" id="CHEBI:49883"/>
        <label>1</label>
        <note>4Fe-4S-S-AdoMet</note>
    </ligand>
</feature>
<dbReference type="EC" id="4.1.99.22" evidence="1 12"/>
<feature type="binding site" evidence="12">
    <location>
        <position position="265"/>
    </location>
    <ligand>
        <name>[4Fe-4S] cluster</name>
        <dbReference type="ChEBI" id="CHEBI:49883"/>
        <label>2</label>
        <note>4Fe-4S-substrate</note>
    </ligand>
</feature>
<dbReference type="NCBIfam" id="NF001199">
    <property type="entry name" value="PRK00164.2-1"/>
    <property type="match status" value="1"/>
</dbReference>
<dbReference type="RefSeq" id="WP_220332678.1">
    <property type="nucleotide sequence ID" value="NZ_JAEUAK010000001.1"/>
</dbReference>
<keyword evidence="9 12" id="KW-0501">Molybdenum cofactor biosynthesis</keyword>
<dbReference type="PROSITE" id="PS51918">
    <property type="entry name" value="RADICAL_SAM"/>
    <property type="match status" value="1"/>
</dbReference>
<evidence type="ECO:0000256" key="7">
    <source>
        <dbReference type="ARBA" id="ARBA00023014"/>
    </source>
</evidence>
<dbReference type="Proteomes" id="UP000717752">
    <property type="component" value="Unassembled WGS sequence"/>
</dbReference>
<dbReference type="CDD" id="cd21117">
    <property type="entry name" value="Twitch_MoaA"/>
    <property type="match status" value="1"/>
</dbReference>
<feature type="binding site" evidence="12">
    <location>
        <position position="43"/>
    </location>
    <ligand>
        <name>[4Fe-4S] cluster</name>
        <dbReference type="ChEBI" id="CHEBI:49883"/>
        <label>1</label>
        <note>4Fe-4S-S-AdoMet</note>
    </ligand>
</feature>
<dbReference type="NCBIfam" id="TIGR02666">
    <property type="entry name" value="moaA"/>
    <property type="match status" value="1"/>
</dbReference>
<dbReference type="Pfam" id="PF06463">
    <property type="entry name" value="Mob_synth_C"/>
    <property type="match status" value="1"/>
</dbReference>
<dbReference type="InterPro" id="IPR040064">
    <property type="entry name" value="MoaA-like"/>
</dbReference>
<feature type="binding site" evidence="12">
    <location>
        <position position="133"/>
    </location>
    <ligand>
        <name>S-adenosyl-L-methionine</name>
        <dbReference type="ChEBI" id="CHEBI:59789"/>
    </ligand>
</feature>
<comment type="catalytic activity">
    <reaction evidence="11 12">
        <text>GTP + AH2 + S-adenosyl-L-methionine = (8S)-3',8-cyclo-7,8-dihydroguanosine 5'-triphosphate + 5'-deoxyadenosine + L-methionine + A + H(+)</text>
        <dbReference type="Rhea" id="RHEA:49576"/>
        <dbReference type="ChEBI" id="CHEBI:13193"/>
        <dbReference type="ChEBI" id="CHEBI:15378"/>
        <dbReference type="ChEBI" id="CHEBI:17319"/>
        <dbReference type="ChEBI" id="CHEBI:17499"/>
        <dbReference type="ChEBI" id="CHEBI:37565"/>
        <dbReference type="ChEBI" id="CHEBI:57844"/>
        <dbReference type="ChEBI" id="CHEBI:59789"/>
        <dbReference type="ChEBI" id="CHEBI:131766"/>
        <dbReference type="EC" id="4.1.99.22"/>
    </reaction>
</comment>
<dbReference type="InterPro" id="IPR058240">
    <property type="entry name" value="rSAM_sf"/>
</dbReference>
<keyword evidence="8 12" id="KW-0342">GTP-binding</keyword>
<evidence type="ECO:0000313" key="15">
    <source>
        <dbReference type="Proteomes" id="UP000717752"/>
    </source>
</evidence>
<sequence length="337" mass="37541">MVRMSSEHSASTRQAAMVDRFGRKIDYLRLSVTDRCDLRCTYCIPKGFRDFTEPPDWLTFDEIVRFVSVLKRRGLRHLRLTGGEPLTRRNLPDLVSRLSSLGVDDISMSTNGTQLETYAKPLRLAGLSRLNVSLDSLDEQKTAQIAGRNVLSAVLRGLEAARAAGFGLIKVNMVVMADTNMATIEEMIEFCQKSGFVLRLIEAMPMGQTGRSAGKFDLSELRERLRRSRYLQDVESTSGGPAKYLKSADGTITVGFITPMSDHFCSSCNRVRLTADGTMFLCLGQNDKVDFRPLLRAGRPDSELDIAIDRAMLIKPHRHDFITNPKAIDRIMAATGG</sequence>
<dbReference type="CDD" id="cd01335">
    <property type="entry name" value="Radical_SAM"/>
    <property type="match status" value="1"/>
</dbReference>
<dbReference type="InterPro" id="IPR006638">
    <property type="entry name" value="Elp3/MiaA/NifB-like_rSAM"/>
</dbReference>
<feature type="binding site" evidence="12">
    <location>
        <position position="170"/>
    </location>
    <ligand>
        <name>GTP</name>
        <dbReference type="ChEBI" id="CHEBI:37565"/>
    </ligand>
</feature>
<evidence type="ECO:0000256" key="5">
    <source>
        <dbReference type="ARBA" id="ARBA00022741"/>
    </source>
</evidence>
<comment type="caution">
    <text evidence="14">The sequence shown here is derived from an EMBL/GenBank/DDBJ whole genome shotgun (WGS) entry which is preliminary data.</text>
</comment>
<dbReference type="SFLD" id="SFLDG01383">
    <property type="entry name" value="cyclic_pyranopterin_phosphate"/>
    <property type="match status" value="1"/>
</dbReference>
<dbReference type="SFLD" id="SFLDG01067">
    <property type="entry name" value="SPASM/twitch_domain_containing"/>
    <property type="match status" value="1"/>
</dbReference>
<evidence type="ECO:0000256" key="10">
    <source>
        <dbReference type="ARBA" id="ARBA00023239"/>
    </source>
</evidence>
<comment type="cofactor">
    <cofactor evidence="12">
        <name>[4Fe-4S] cluster</name>
        <dbReference type="ChEBI" id="CHEBI:49883"/>
    </cofactor>
    <text evidence="12">Binds 2 [4Fe-4S] clusters. Binds 1 [4Fe-4S] cluster coordinated with 3 cysteines and an exchangeable S-adenosyl-L-methionine and 1 [4Fe-4S] cluster coordinated with 3 cysteines and the GTP-derived substrate.</text>
</comment>
<dbReference type="InterPro" id="IPR050105">
    <property type="entry name" value="MoCo_biosynth_MoaA/MoaC"/>
</dbReference>
<keyword evidence="7 12" id="KW-0411">Iron-sulfur</keyword>
<dbReference type="PROSITE" id="PS01305">
    <property type="entry name" value="MOAA_NIFB_PQQE"/>
    <property type="match status" value="1"/>
</dbReference>
<keyword evidence="15" id="KW-1185">Reference proteome</keyword>
<dbReference type="Gene3D" id="3.20.20.70">
    <property type="entry name" value="Aldolase class I"/>
    <property type="match status" value="1"/>
</dbReference>
<reference evidence="14 15" key="1">
    <citation type="journal article" date="2021" name="MBio">
        <title>Poor Competitiveness of Bradyrhizobium in Pigeon Pea Root Colonization in Indian Soils.</title>
        <authorList>
            <person name="Chalasani D."/>
            <person name="Basu A."/>
            <person name="Pullabhotla S.V.S.R.N."/>
            <person name="Jorrin B."/>
            <person name="Neal A.L."/>
            <person name="Poole P.S."/>
            <person name="Podile A.R."/>
            <person name="Tkacz A."/>
        </authorList>
    </citation>
    <scope>NUCLEOTIDE SEQUENCE [LARGE SCALE GENOMIC DNA]</scope>
    <source>
        <strain evidence="14 15">HU56</strain>
    </source>
</reference>
<evidence type="ECO:0000256" key="11">
    <source>
        <dbReference type="ARBA" id="ARBA00048697"/>
    </source>
</evidence>
<dbReference type="PANTHER" id="PTHR22960:SF0">
    <property type="entry name" value="MOLYBDENUM COFACTOR BIOSYNTHESIS PROTEIN 1"/>
    <property type="match status" value="1"/>
</dbReference>
<comment type="subunit">
    <text evidence="12">Monomer and homodimer.</text>
</comment>
<proteinExistence type="inferred from homology"/>
<evidence type="ECO:0000256" key="6">
    <source>
        <dbReference type="ARBA" id="ARBA00023004"/>
    </source>
</evidence>
<feature type="binding site" evidence="12">
    <location>
        <position position="204"/>
    </location>
    <ligand>
        <name>S-adenosyl-L-methionine</name>
        <dbReference type="ChEBI" id="CHEBI:59789"/>
    </ligand>
</feature>
<keyword evidence="6 12" id="KW-0408">Iron</keyword>
<evidence type="ECO:0000256" key="2">
    <source>
        <dbReference type="ARBA" id="ARBA00022485"/>
    </source>
</evidence>
<evidence type="ECO:0000256" key="3">
    <source>
        <dbReference type="ARBA" id="ARBA00022691"/>
    </source>
</evidence>
<organism evidence="14 15">
    <name type="scientific">Rhizobium mesosinicum</name>
    <dbReference type="NCBI Taxonomy" id="335017"/>
    <lineage>
        <taxon>Bacteria</taxon>
        <taxon>Pseudomonadati</taxon>
        <taxon>Pseudomonadota</taxon>
        <taxon>Alphaproteobacteria</taxon>
        <taxon>Hyphomicrobiales</taxon>
        <taxon>Rhizobiaceae</taxon>
        <taxon>Rhizobium/Agrobacterium group</taxon>
        <taxon>Rhizobium</taxon>
    </lineage>
</organism>
<keyword evidence="10 12" id="KW-0456">Lyase</keyword>
<dbReference type="EMBL" id="JAEUAK010000001">
    <property type="protein sequence ID" value="MBW9051141.1"/>
    <property type="molecule type" value="Genomic_DNA"/>
</dbReference>
<evidence type="ECO:0000256" key="1">
    <source>
        <dbReference type="ARBA" id="ARBA00012167"/>
    </source>
</evidence>
<gene>
    <name evidence="12 14" type="primary">moaA</name>
    <name evidence="14" type="ORF">JNB85_01795</name>
</gene>
<evidence type="ECO:0000256" key="8">
    <source>
        <dbReference type="ARBA" id="ARBA00023134"/>
    </source>
</evidence>
<accession>A0ABS7GME8</accession>
<feature type="binding site" evidence="12">
    <location>
        <position position="79"/>
    </location>
    <ligand>
        <name>GTP</name>
        <dbReference type="ChEBI" id="CHEBI:37565"/>
    </ligand>
</feature>
<name>A0ABS7GME8_9HYPH</name>
<dbReference type="SUPFAM" id="SSF102114">
    <property type="entry name" value="Radical SAM enzymes"/>
    <property type="match status" value="1"/>
</dbReference>
<dbReference type="HAMAP" id="MF_01225_B">
    <property type="entry name" value="MoaA_B"/>
    <property type="match status" value="1"/>
</dbReference>
<keyword evidence="3 12" id="KW-0949">S-adenosyl-L-methionine</keyword>
<dbReference type="SFLD" id="SFLDG01386">
    <property type="entry name" value="main_SPASM_domain-containing"/>
    <property type="match status" value="1"/>
</dbReference>
<feature type="binding site" evidence="12">
    <location>
        <position position="40"/>
    </location>
    <ligand>
        <name>[4Fe-4S] cluster</name>
        <dbReference type="ChEBI" id="CHEBI:49883"/>
        <label>1</label>
        <note>4Fe-4S-S-AdoMet</note>
    </ligand>
</feature>
<dbReference type="SFLD" id="SFLDS00029">
    <property type="entry name" value="Radical_SAM"/>
    <property type="match status" value="1"/>
</dbReference>